<organism evidence="1">
    <name type="scientific">marine metagenome</name>
    <dbReference type="NCBI Taxonomy" id="408172"/>
    <lineage>
        <taxon>unclassified sequences</taxon>
        <taxon>metagenomes</taxon>
        <taxon>ecological metagenomes</taxon>
    </lineage>
</organism>
<gene>
    <name evidence="1" type="ORF">METZ01_LOCUS433453</name>
</gene>
<proteinExistence type="predicted"/>
<evidence type="ECO:0000313" key="1">
    <source>
        <dbReference type="EMBL" id="SVD80599.1"/>
    </source>
</evidence>
<dbReference type="AlphaFoldDB" id="A0A382YC85"/>
<feature type="non-terminal residue" evidence="1">
    <location>
        <position position="1"/>
    </location>
</feature>
<sequence length="89" mass="10512">LLNQINIPVHETVFRSSDYEFHQYNAENPKWGSYVVTGWRDRAGRAHRCRVRMHAYENIWYAVQVSRYMVMDYVDERDVPGGTPPDVGH</sequence>
<name>A0A382YC85_9ZZZZ</name>
<protein>
    <submittedName>
        <fullName evidence="1">Uncharacterized protein</fullName>
    </submittedName>
</protein>
<accession>A0A382YC85</accession>
<dbReference type="EMBL" id="UINC01174460">
    <property type="protein sequence ID" value="SVD80599.1"/>
    <property type="molecule type" value="Genomic_DNA"/>
</dbReference>
<reference evidence="1" key="1">
    <citation type="submission" date="2018-05" db="EMBL/GenBank/DDBJ databases">
        <authorList>
            <person name="Lanie J.A."/>
            <person name="Ng W.-L."/>
            <person name="Kazmierczak K.M."/>
            <person name="Andrzejewski T.M."/>
            <person name="Davidsen T.M."/>
            <person name="Wayne K.J."/>
            <person name="Tettelin H."/>
            <person name="Glass J.I."/>
            <person name="Rusch D."/>
            <person name="Podicherti R."/>
            <person name="Tsui H.-C.T."/>
            <person name="Winkler M.E."/>
        </authorList>
    </citation>
    <scope>NUCLEOTIDE SEQUENCE</scope>
</reference>